<dbReference type="NCBIfam" id="NF004396">
    <property type="entry name" value="PRK05753.1"/>
    <property type="match status" value="1"/>
</dbReference>
<dbReference type="Proteomes" id="UP000033608">
    <property type="component" value="Unassembled WGS sequence"/>
</dbReference>
<feature type="domain" description="Transcription elongation factor GreA/GreB C-terminal" evidence="1">
    <location>
        <begin position="55"/>
        <end position="128"/>
    </location>
</feature>
<dbReference type="PATRIC" id="fig|1121477.3.peg.710"/>
<reference evidence="2 4" key="1">
    <citation type="submission" date="2015-03" db="EMBL/GenBank/DDBJ databases">
        <authorList>
            <person name="Hassan Y.I."/>
            <person name="Lepp D."/>
            <person name="Zhou T."/>
        </authorList>
    </citation>
    <scope>NUCLEOTIDE SEQUENCE [LARGE SCALE GENOMIC DNA]</scope>
    <source>
        <strain evidence="2 4">DSM 17137</strain>
    </source>
</reference>
<dbReference type="PANTHER" id="PTHR30437">
    <property type="entry name" value="TRANSCRIPTION ELONGATION FACTOR GREA"/>
    <property type="match status" value="1"/>
</dbReference>
<reference evidence="3 5" key="2">
    <citation type="submission" date="2016-11" db="EMBL/GenBank/DDBJ databases">
        <authorList>
            <person name="Jaros S."/>
            <person name="Januszkiewicz K."/>
            <person name="Wedrychowicz H."/>
        </authorList>
    </citation>
    <scope>NUCLEOTIDE SEQUENCE [LARGE SCALE GENOMIC DNA]</scope>
    <source>
        <strain evidence="3 5">DSM 17137</strain>
    </source>
</reference>
<dbReference type="PANTHER" id="PTHR30437:SF5">
    <property type="entry name" value="REGULATOR OF NUCLEOSIDE DIPHOSPHATE KINASE"/>
    <property type="match status" value="1"/>
</dbReference>
<evidence type="ECO:0000313" key="3">
    <source>
        <dbReference type="EMBL" id="SHF27209.1"/>
    </source>
</evidence>
<keyword evidence="3" id="KW-0808">Transferase</keyword>
<dbReference type="GO" id="GO:0006354">
    <property type="term" value="P:DNA-templated transcription elongation"/>
    <property type="evidence" value="ECO:0007669"/>
    <property type="project" value="TreeGrafter"/>
</dbReference>
<dbReference type="Gene3D" id="3.10.50.30">
    <property type="entry name" value="Transcription elongation factor, GreA/GreB, C-terminal domain"/>
    <property type="match status" value="1"/>
</dbReference>
<evidence type="ECO:0000313" key="5">
    <source>
        <dbReference type="Proteomes" id="UP000184533"/>
    </source>
</evidence>
<accession>A0A0F5L3A7</accession>
<dbReference type="GO" id="GO:0070063">
    <property type="term" value="F:RNA polymerase binding"/>
    <property type="evidence" value="ECO:0007669"/>
    <property type="project" value="InterPro"/>
</dbReference>
<dbReference type="InterPro" id="IPR001437">
    <property type="entry name" value="Tscrpt_elong_fac_GreA/B_C"/>
</dbReference>
<dbReference type="InterPro" id="IPR036953">
    <property type="entry name" value="GreA/GreB_C_sf"/>
</dbReference>
<dbReference type="RefSeq" id="WP_046136980.1">
    <property type="nucleotide sequence ID" value="NZ_FQVC01000006.1"/>
</dbReference>
<evidence type="ECO:0000313" key="2">
    <source>
        <dbReference type="EMBL" id="KKB76853.1"/>
    </source>
</evidence>
<dbReference type="GO" id="GO:0003677">
    <property type="term" value="F:DNA binding"/>
    <property type="evidence" value="ECO:0007669"/>
    <property type="project" value="InterPro"/>
</dbReference>
<dbReference type="AlphaFoldDB" id="A0A0F5L3A7"/>
<gene>
    <name evidence="3" type="ORF">SAMN02745223_02169</name>
    <name evidence="2" type="ORF">VW29_19665</name>
</gene>
<name>A0A0F5L3A7_9HYPH</name>
<dbReference type="GO" id="GO:0032784">
    <property type="term" value="P:regulation of DNA-templated transcription elongation"/>
    <property type="evidence" value="ECO:0007669"/>
    <property type="project" value="InterPro"/>
</dbReference>
<dbReference type="Pfam" id="PF01272">
    <property type="entry name" value="GreA_GreB"/>
    <property type="match status" value="1"/>
</dbReference>
<keyword evidence="3" id="KW-0418">Kinase</keyword>
<dbReference type="STRING" id="1121477.SAMN02745223_02169"/>
<organism evidence="2 4">
    <name type="scientific">Devosia limi DSM 17137</name>
    <dbReference type="NCBI Taxonomy" id="1121477"/>
    <lineage>
        <taxon>Bacteria</taxon>
        <taxon>Pseudomonadati</taxon>
        <taxon>Pseudomonadota</taxon>
        <taxon>Alphaproteobacteria</taxon>
        <taxon>Hyphomicrobiales</taxon>
        <taxon>Devosiaceae</taxon>
        <taxon>Devosia</taxon>
    </lineage>
</organism>
<dbReference type="GO" id="GO:0016301">
    <property type="term" value="F:kinase activity"/>
    <property type="evidence" value="ECO:0007669"/>
    <property type="project" value="UniProtKB-KW"/>
</dbReference>
<dbReference type="Proteomes" id="UP000184533">
    <property type="component" value="Unassembled WGS sequence"/>
</dbReference>
<dbReference type="OrthoDB" id="192847at2"/>
<dbReference type="EMBL" id="FQVC01000006">
    <property type="protein sequence ID" value="SHF27209.1"/>
    <property type="molecule type" value="Genomic_DNA"/>
</dbReference>
<protein>
    <submittedName>
        <fullName evidence="3">Regulator of nucleoside diphosphate kinase</fullName>
    </submittedName>
</protein>
<dbReference type="SUPFAM" id="SSF54534">
    <property type="entry name" value="FKBP-like"/>
    <property type="match status" value="1"/>
</dbReference>
<keyword evidence="4" id="KW-1185">Reference proteome</keyword>
<evidence type="ECO:0000313" key="4">
    <source>
        <dbReference type="Proteomes" id="UP000033608"/>
    </source>
</evidence>
<sequence length="140" mass="15106">MRTHTLRPAIVVGAAEHRQLMVLAMGGTGHSADAADDLLYEMERARVVPDHKLADDVIRMGSLARYRTHDGQEKDVTLVYPANADISQGKVSVLTPIGTALIGLRTGQSITWLTRDGRKNVLTVLAVTKPEPEPAAEAAE</sequence>
<proteinExistence type="predicted"/>
<dbReference type="InterPro" id="IPR023459">
    <property type="entry name" value="Tscrpt_elong_fac_GreA/B_fam"/>
</dbReference>
<evidence type="ECO:0000259" key="1">
    <source>
        <dbReference type="Pfam" id="PF01272"/>
    </source>
</evidence>
<dbReference type="EMBL" id="LAJF01000148">
    <property type="protein sequence ID" value="KKB76853.1"/>
    <property type="molecule type" value="Genomic_DNA"/>
</dbReference>